<comment type="subcellular location">
    <subcellularLocation>
        <location evidence="2 13">Secreted</location>
    </subcellularLocation>
</comment>
<proteinExistence type="inferred from homology"/>
<dbReference type="Pfam" id="PF00049">
    <property type="entry name" value="Insulin"/>
    <property type="match status" value="1"/>
</dbReference>
<evidence type="ECO:0000256" key="2">
    <source>
        <dbReference type="ARBA" id="ARBA00004613"/>
    </source>
</evidence>
<dbReference type="SMART" id="SM00078">
    <property type="entry name" value="IlGF"/>
    <property type="match status" value="1"/>
</dbReference>
<comment type="similarity">
    <text evidence="3 13">Belongs to the insulin family.</text>
</comment>
<feature type="signal peptide" evidence="14">
    <location>
        <begin position="1"/>
        <end position="24"/>
    </location>
</feature>
<feature type="domain" description="Insulin-like" evidence="15">
    <location>
        <begin position="28"/>
        <end position="111"/>
    </location>
</feature>
<reference evidence="16" key="1">
    <citation type="submission" date="2025-05" db="UniProtKB">
        <authorList>
            <consortium name="Ensembl"/>
        </authorList>
    </citation>
    <scope>IDENTIFICATION</scope>
</reference>
<evidence type="ECO:0000256" key="7">
    <source>
        <dbReference type="ARBA" id="ARBA00022526"/>
    </source>
</evidence>
<evidence type="ECO:0000313" key="16">
    <source>
        <dbReference type="Ensembl" id="ENSMALP00000025010.1"/>
    </source>
</evidence>
<keyword evidence="10 14" id="KW-0732">Signal</keyword>
<dbReference type="AlphaFoldDB" id="A0A3Q3K6V0"/>
<evidence type="ECO:0000256" key="3">
    <source>
        <dbReference type="ARBA" id="ARBA00009034"/>
    </source>
</evidence>
<dbReference type="STRING" id="43700.ENSMALP00000025000"/>
<evidence type="ECO:0000256" key="8">
    <source>
        <dbReference type="ARBA" id="ARBA00022685"/>
    </source>
</evidence>
<keyword evidence="6 13" id="KW-0964">Secreted</keyword>
<dbReference type="RefSeq" id="XP_020455439.1">
    <property type="nucleotide sequence ID" value="XM_020599783.1"/>
</dbReference>
<evidence type="ECO:0000313" key="17">
    <source>
        <dbReference type="Proteomes" id="UP000261600"/>
    </source>
</evidence>
<dbReference type="PANTHER" id="PTHR11454:SF9">
    <property type="entry name" value="INSULIN"/>
    <property type="match status" value="1"/>
</dbReference>
<dbReference type="CDD" id="cd04367">
    <property type="entry name" value="IlGF_insulin_like"/>
    <property type="match status" value="1"/>
</dbReference>
<keyword evidence="9 13" id="KW-0372">Hormone</keyword>
<accession>A0A3Q3K6V0</accession>
<dbReference type="InterPro" id="IPR022353">
    <property type="entry name" value="Insulin_CS"/>
</dbReference>
<evidence type="ECO:0000256" key="4">
    <source>
        <dbReference type="ARBA" id="ARBA00011207"/>
    </source>
</evidence>
<keyword evidence="8" id="KW-0165">Cleavage on pair of basic residues</keyword>
<dbReference type="InterPro" id="IPR022352">
    <property type="entry name" value="Ins/IGF/rlx"/>
</dbReference>
<evidence type="ECO:0000256" key="5">
    <source>
        <dbReference type="ARBA" id="ARBA00020180"/>
    </source>
</evidence>
<dbReference type="PRINTS" id="PR00277">
    <property type="entry name" value="INSULIN"/>
</dbReference>
<keyword evidence="11" id="KW-1015">Disulfide bond</keyword>
<dbReference type="Ensembl" id="ENSMALT00000025480.1">
    <property type="protein sequence ID" value="ENSMALP00000025010.1"/>
    <property type="gene ID" value="ENSMALG00000017415.1"/>
</dbReference>
<dbReference type="OrthoDB" id="10019596at2759"/>
<evidence type="ECO:0000256" key="13">
    <source>
        <dbReference type="RuleBase" id="RU000406"/>
    </source>
</evidence>
<evidence type="ECO:0000256" key="12">
    <source>
        <dbReference type="ARBA" id="ARBA00023277"/>
    </source>
</evidence>
<dbReference type="PRINTS" id="PR00276">
    <property type="entry name" value="INSULINFAMLY"/>
</dbReference>
<dbReference type="GO" id="GO:0005179">
    <property type="term" value="F:hormone activity"/>
    <property type="evidence" value="ECO:0007669"/>
    <property type="project" value="UniProtKB-KW"/>
</dbReference>
<dbReference type="GeneID" id="109959979"/>
<dbReference type="PROSITE" id="PS00262">
    <property type="entry name" value="INSULIN"/>
    <property type="match status" value="1"/>
</dbReference>
<keyword evidence="7 13" id="KW-0313">Glucose metabolism</keyword>
<evidence type="ECO:0000259" key="15">
    <source>
        <dbReference type="SMART" id="SM00078"/>
    </source>
</evidence>
<dbReference type="PANTHER" id="PTHR11454">
    <property type="entry name" value="INSULIN/INSULIN GROWTH FACTOR"/>
    <property type="match status" value="1"/>
</dbReference>
<evidence type="ECO:0000256" key="10">
    <source>
        <dbReference type="ARBA" id="ARBA00022729"/>
    </source>
</evidence>
<dbReference type="GO" id="GO:0006006">
    <property type="term" value="P:glucose metabolic process"/>
    <property type="evidence" value="ECO:0007669"/>
    <property type="project" value="UniProtKB-UniRule"/>
</dbReference>
<protein>
    <recommendedName>
        <fullName evidence="5 13">Insulin</fullName>
    </recommendedName>
</protein>
<feature type="chain" id="PRO_5044598700" description="Insulin" evidence="14">
    <location>
        <begin position="25"/>
        <end position="112"/>
    </location>
</feature>
<dbReference type="SUPFAM" id="SSF56994">
    <property type="entry name" value="Insulin-like"/>
    <property type="match status" value="1"/>
</dbReference>
<keyword evidence="12 13" id="KW-0119">Carbohydrate metabolism</keyword>
<name>A0A3Q3K6V0_MONAL</name>
<evidence type="ECO:0000256" key="14">
    <source>
        <dbReference type="SAM" id="SignalP"/>
    </source>
</evidence>
<evidence type="ECO:0000256" key="9">
    <source>
        <dbReference type="ARBA" id="ARBA00022702"/>
    </source>
</evidence>
<evidence type="ECO:0000256" key="11">
    <source>
        <dbReference type="ARBA" id="ARBA00023157"/>
    </source>
</evidence>
<dbReference type="Ensembl" id="ENSMALT00000025470.1">
    <property type="protein sequence ID" value="ENSMALP00000025000.1"/>
    <property type="gene ID" value="ENSMALG00000017415.1"/>
</dbReference>
<dbReference type="InterPro" id="IPR004825">
    <property type="entry name" value="Insulin"/>
</dbReference>
<dbReference type="GO" id="GO:0005615">
    <property type="term" value="C:extracellular space"/>
    <property type="evidence" value="ECO:0007669"/>
    <property type="project" value="TreeGrafter"/>
</dbReference>
<evidence type="ECO:0000256" key="6">
    <source>
        <dbReference type="ARBA" id="ARBA00022525"/>
    </source>
</evidence>
<comment type="function">
    <text evidence="1 13">Insulin decreases blood glucose concentration. It increases cell permeability to monosaccharides, amino acids and fatty acids. It accelerates glycolysis, the pentose phosphate cycle, and glycogen synthesis in liver.</text>
</comment>
<dbReference type="Gene3D" id="1.10.100.10">
    <property type="entry name" value="Insulin-like"/>
    <property type="match status" value="1"/>
</dbReference>
<evidence type="ECO:0000256" key="1">
    <source>
        <dbReference type="ARBA" id="ARBA00002985"/>
    </source>
</evidence>
<dbReference type="KEGG" id="malb:109959979"/>
<dbReference type="FunFam" id="1.10.100.10:FF:000003">
    <property type="entry name" value="Insulin"/>
    <property type="match status" value="1"/>
</dbReference>
<dbReference type="InterPro" id="IPR036438">
    <property type="entry name" value="Insulin-like_sf"/>
</dbReference>
<comment type="subunit">
    <text evidence="4 13">Heterodimer of a B chain and an A chain linked by two disulfide bonds.</text>
</comment>
<organism evidence="16 17">
    <name type="scientific">Monopterus albus</name>
    <name type="common">Swamp eel</name>
    <dbReference type="NCBI Taxonomy" id="43700"/>
    <lineage>
        <taxon>Eukaryota</taxon>
        <taxon>Metazoa</taxon>
        <taxon>Chordata</taxon>
        <taxon>Craniata</taxon>
        <taxon>Vertebrata</taxon>
        <taxon>Euteleostomi</taxon>
        <taxon>Actinopterygii</taxon>
        <taxon>Neopterygii</taxon>
        <taxon>Teleostei</taxon>
        <taxon>Neoteleostei</taxon>
        <taxon>Acanthomorphata</taxon>
        <taxon>Anabantaria</taxon>
        <taxon>Synbranchiformes</taxon>
        <taxon>Synbranchidae</taxon>
        <taxon>Monopterus</taxon>
    </lineage>
</organism>
<dbReference type="InterPro" id="IPR016179">
    <property type="entry name" value="Insulin-like"/>
</dbReference>
<sequence>MTALWLHTASLLVLLIMSCPDSQAIASQHLCGPHLVKALHLVCGERGFLYMPRTGNNPMLRFLPPMAGRASSMGNENKVTKRDQMEMVVKRSIVEQCCHRSCSLFDLENYCF</sequence>
<dbReference type="Proteomes" id="UP000261600">
    <property type="component" value="Unplaced"/>
</dbReference>
<keyword evidence="17" id="KW-1185">Reference proteome</keyword>